<dbReference type="eggNOG" id="COG1680">
    <property type="taxonomic scope" value="Bacteria"/>
</dbReference>
<dbReference type="PANTHER" id="PTHR43283">
    <property type="entry name" value="BETA-LACTAMASE-RELATED"/>
    <property type="match status" value="1"/>
</dbReference>
<protein>
    <submittedName>
        <fullName evidence="3">Penicillin-binding protein, beta-lactamase class C</fullName>
    </submittedName>
</protein>
<dbReference type="STRING" id="706587.Desti_4429"/>
<dbReference type="InterPro" id="IPR050789">
    <property type="entry name" value="Diverse_Enzym_Activities"/>
</dbReference>
<dbReference type="InterPro" id="IPR001466">
    <property type="entry name" value="Beta-lactam-related"/>
</dbReference>
<evidence type="ECO:0000313" key="4">
    <source>
        <dbReference type="Proteomes" id="UP000006055"/>
    </source>
</evidence>
<dbReference type="PANTHER" id="PTHR43283:SF11">
    <property type="entry name" value="BETA-LACTAMASE-RELATED DOMAIN-CONTAINING PROTEIN"/>
    <property type="match status" value="1"/>
</dbReference>
<dbReference type="HOGENOM" id="CLU_020027_1_1_7"/>
<dbReference type="Proteomes" id="UP000006055">
    <property type="component" value="Chromosome"/>
</dbReference>
<reference evidence="4" key="1">
    <citation type="submission" date="2012-06" db="EMBL/GenBank/DDBJ databases">
        <title>Complete sequence of chromosome of Desulfomonile tiedjei DSM 6799.</title>
        <authorList>
            <person name="Lucas S."/>
            <person name="Copeland A."/>
            <person name="Lapidus A."/>
            <person name="Glavina del Rio T."/>
            <person name="Dalin E."/>
            <person name="Tice H."/>
            <person name="Bruce D."/>
            <person name="Goodwin L."/>
            <person name="Pitluck S."/>
            <person name="Peters L."/>
            <person name="Ovchinnikova G."/>
            <person name="Zeytun A."/>
            <person name="Lu M."/>
            <person name="Kyrpides N."/>
            <person name="Mavromatis K."/>
            <person name="Ivanova N."/>
            <person name="Brettin T."/>
            <person name="Detter J.C."/>
            <person name="Han C."/>
            <person name="Larimer F."/>
            <person name="Land M."/>
            <person name="Hauser L."/>
            <person name="Markowitz V."/>
            <person name="Cheng J.-F."/>
            <person name="Hugenholtz P."/>
            <person name="Woyke T."/>
            <person name="Wu D."/>
            <person name="Spring S."/>
            <person name="Schroeder M."/>
            <person name="Brambilla E."/>
            <person name="Klenk H.-P."/>
            <person name="Eisen J.A."/>
        </authorList>
    </citation>
    <scope>NUCLEOTIDE SEQUENCE [LARGE SCALE GENOMIC DNA]</scope>
    <source>
        <strain evidence="4">ATCC 49306 / DSM 6799 / DCB-1</strain>
    </source>
</reference>
<evidence type="ECO:0000256" key="1">
    <source>
        <dbReference type="ARBA" id="ARBA00022801"/>
    </source>
</evidence>
<dbReference type="RefSeq" id="WP_014812176.1">
    <property type="nucleotide sequence ID" value="NC_018025.1"/>
</dbReference>
<dbReference type="InterPro" id="IPR012338">
    <property type="entry name" value="Beta-lactam/transpept-like"/>
</dbReference>
<proteinExistence type="predicted"/>
<gene>
    <name evidence="3" type="ordered locus">Desti_4429</name>
</gene>
<evidence type="ECO:0000313" key="3">
    <source>
        <dbReference type="EMBL" id="AFM27061.1"/>
    </source>
</evidence>
<feature type="domain" description="Beta-lactamase-related" evidence="2">
    <location>
        <begin position="33"/>
        <end position="337"/>
    </location>
</feature>
<dbReference type="MEROPS" id="S12.950"/>
<dbReference type="EMBL" id="CP003360">
    <property type="protein sequence ID" value="AFM27061.1"/>
    <property type="molecule type" value="Genomic_DNA"/>
</dbReference>
<keyword evidence="4" id="KW-1185">Reference proteome</keyword>
<organism evidence="3 4">
    <name type="scientific">Desulfomonile tiedjei (strain ATCC 49306 / DSM 6799 / DCB-1)</name>
    <dbReference type="NCBI Taxonomy" id="706587"/>
    <lineage>
        <taxon>Bacteria</taxon>
        <taxon>Pseudomonadati</taxon>
        <taxon>Thermodesulfobacteriota</taxon>
        <taxon>Desulfomonilia</taxon>
        <taxon>Desulfomonilales</taxon>
        <taxon>Desulfomonilaceae</taxon>
        <taxon>Desulfomonile</taxon>
    </lineage>
</organism>
<name>I4CBX0_DESTA</name>
<accession>I4CBX0</accession>
<keyword evidence="1" id="KW-0378">Hydrolase</keyword>
<dbReference type="AlphaFoldDB" id="I4CBX0"/>
<dbReference type="GO" id="GO:0016787">
    <property type="term" value="F:hydrolase activity"/>
    <property type="evidence" value="ECO:0007669"/>
    <property type="project" value="UniProtKB-KW"/>
</dbReference>
<dbReference type="Gene3D" id="3.40.710.10">
    <property type="entry name" value="DD-peptidase/beta-lactamase superfamily"/>
    <property type="match status" value="1"/>
</dbReference>
<dbReference type="SUPFAM" id="SSF56601">
    <property type="entry name" value="beta-lactamase/transpeptidase-like"/>
    <property type="match status" value="1"/>
</dbReference>
<dbReference type="Pfam" id="PF00144">
    <property type="entry name" value="Beta-lactamase"/>
    <property type="match status" value="1"/>
</dbReference>
<evidence type="ECO:0000259" key="2">
    <source>
        <dbReference type="Pfam" id="PF00144"/>
    </source>
</evidence>
<dbReference type="KEGG" id="dti:Desti_4429"/>
<sequence>MRAAPCQTLDPVGFRDLEVLLNRGCEQSLFTAGALSVSRSGKTIHEQYCGNLGNSTTPSVGPDSLFDLASLTKILAVTPAWMLMEQREPGVIDSSISRWLADVPLDKSEITPRHLLAHCSGLPAWRPYYLHGSNSRSEMLDRIFSEPLEYATGTLSIYSDLGFMLLAFIVEKQFGQDFNAFVAENLYEPMGLNDDLIFLPGANNSRAVWTRYSDPPGLVHDLNARSLGGVSGHAGLFGTLKGVTSLASEFLHSLKTPEGLFRSDTIHKFCQPAGLVEGSSRALGFDTPSLEGSSSGEKFSRFSIGHTGFTGVSLWIDIPREIIGVLLTNRVFMGESDLRIKQFRPLVYNTIIEMLE</sequence>
<dbReference type="OrthoDB" id="9809635at2"/>